<dbReference type="InterPro" id="IPR012340">
    <property type="entry name" value="NA-bd_OB-fold"/>
</dbReference>
<evidence type="ECO:0000256" key="1">
    <source>
        <dbReference type="ARBA" id="ARBA00004123"/>
    </source>
</evidence>
<dbReference type="GO" id="GO:0000781">
    <property type="term" value="C:chromosome, telomeric region"/>
    <property type="evidence" value="ECO:0007669"/>
    <property type="project" value="UniProtKB-SubCell"/>
</dbReference>
<evidence type="ECO:0000256" key="3">
    <source>
        <dbReference type="ARBA" id="ARBA00017411"/>
    </source>
</evidence>
<dbReference type="Pfam" id="PF10451">
    <property type="entry name" value="Stn1"/>
    <property type="match status" value="1"/>
</dbReference>
<keyword evidence="7" id="KW-0539">Nucleus</keyword>
<dbReference type="GO" id="GO:0005634">
    <property type="term" value="C:nucleus"/>
    <property type="evidence" value="ECO:0007669"/>
    <property type="project" value="UniProtKB-SubCell"/>
</dbReference>
<sequence length="496" mass="55062">MSLDAEQLNALWQWTLTPEAVAECLVQDVFGARESGQKGPSEFYWIGRVPCRTVRLIGIVVGVQIYESRIAYSVDDGTGVIECQERPTRTKGDTNDLQASVSLGHTVVVVGRISPSRESRKILADSIARCWSPSEEPRHWLAVRDLHASHYSLDEPFVIPERPPPPSSTYTPSTPQHRTHIHSFRPQTPSTRSTFAPSSSPLQAPSSPQSQSSSLQSPQKLRHPSKLRSRDLTGNTFRIYLKHYMYTAADRHPPSEPSTPTRSAPRPSPSSNSAEPRGFAVSYLRRVPSLALLAKQVAHAEWKRRALDEYNKAKAQGEHPSKPKPEKDPRKRRARTKRLFGWALQQMMRDGDVVSWEGERRSVEELEDGGDGDGSAIWRMDASMPSFSASTSTSTSINTSTADLSDGELSPPDETEEAFLPLTPSFIVSAVERAMKVLASRSAAVDVPAILRYLRRSDDMWSHLNAFAVEDALAVLGQQGSAWCVDTREGRWELAV</sequence>
<feature type="compositionally biased region" description="Low complexity" evidence="9">
    <location>
        <begin position="258"/>
        <end position="276"/>
    </location>
</feature>
<evidence type="ECO:0000313" key="12">
    <source>
        <dbReference type="Proteomes" id="UP000613580"/>
    </source>
</evidence>
<evidence type="ECO:0000256" key="7">
    <source>
        <dbReference type="ARBA" id="ARBA00023242"/>
    </source>
</evidence>
<feature type="region of interest" description="Disordered" evidence="9">
    <location>
        <begin position="388"/>
        <end position="414"/>
    </location>
</feature>
<reference evidence="11" key="1">
    <citation type="submission" date="2020-05" db="EMBL/GenBank/DDBJ databases">
        <title>Mycena genomes resolve the evolution of fungal bioluminescence.</title>
        <authorList>
            <person name="Tsai I.J."/>
        </authorList>
    </citation>
    <scope>NUCLEOTIDE SEQUENCE</scope>
    <source>
        <strain evidence="11">110903Hualien_Pintung</strain>
    </source>
</reference>
<gene>
    <name evidence="11" type="ORF">HMN09_00463100</name>
</gene>
<keyword evidence="6" id="KW-0238">DNA-binding</keyword>
<dbReference type="InterPro" id="IPR040260">
    <property type="entry name" value="RFA2-like"/>
</dbReference>
<feature type="compositionally biased region" description="Low complexity" evidence="9">
    <location>
        <begin position="196"/>
        <end position="219"/>
    </location>
</feature>
<evidence type="ECO:0000313" key="11">
    <source>
        <dbReference type="EMBL" id="KAF7317278.1"/>
    </source>
</evidence>
<feature type="region of interest" description="Disordered" evidence="9">
    <location>
        <begin position="157"/>
        <end position="233"/>
    </location>
</feature>
<feature type="compositionally biased region" description="Polar residues" evidence="9">
    <location>
        <begin position="185"/>
        <end position="195"/>
    </location>
</feature>
<evidence type="ECO:0000259" key="10">
    <source>
        <dbReference type="Pfam" id="PF10451"/>
    </source>
</evidence>
<accession>A0A8H6TER4</accession>
<evidence type="ECO:0000256" key="2">
    <source>
        <dbReference type="ARBA" id="ARBA00004574"/>
    </source>
</evidence>
<feature type="compositionally biased region" description="Low complexity" evidence="9">
    <location>
        <begin position="388"/>
        <end position="401"/>
    </location>
</feature>
<dbReference type="OrthoDB" id="77828at2759"/>
<comment type="subcellular location">
    <subcellularLocation>
        <location evidence="2">Chromosome</location>
        <location evidence="2">Telomere</location>
    </subcellularLocation>
    <subcellularLocation>
        <location evidence="1">Nucleus</location>
    </subcellularLocation>
</comment>
<feature type="compositionally biased region" description="Basic and acidic residues" evidence="9">
    <location>
        <begin position="311"/>
        <end position="329"/>
    </location>
</feature>
<dbReference type="InterPro" id="IPR018856">
    <property type="entry name" value="Stn1_N"/>
</dbReference>
<dbReference type="AlphaFoldDB" id="A0A8H6TER4"/>
<organism evidence="11 12">
    <name type="scientific">Mycena chlorophos</name>
    <name type="common">Agaric fungus</name>
    <name type="synonym">Agaricus chlorophos</name>
    <dbReference type="NCBI Taxonomy" id="658473"/>
    <lineage>
        <taxon>Eukaryota</taxon>
        <taxon>Fungi</taxon>
        <taxon>Dikarya</taxon>
        <taxon>Basidiomycota</taxon>
        <taxon>Agaricomycotina</taxon>
        <taxon>Agaricomycetes</taxon>
        <taxon>Agaricomycetidae</taxon>
        <taxon>Agaricales</taxon>
        <taxon>Marasmiineae</taxon>
        <taxon>Mycenaceae</taxon>
        <taxon>Mycena</taxon>
    </lineage>
</organism>
<keyword evidence="5" id="KW-0779">Telomere</keyword>
<dbReference type="Proteomes" id="UP000613580">
    <property type="component" value="Unassembled WGS sequence"/>
</dbReference>
<evidence type="ECO:0000256" key="4">
    <source>
        <dbReference type="ARBA" id="ARBA00022454"/>
    </source>
</evidence>
<dbReference type="GO" id="GO:0003677">
    <property type="term" value="F:DNA binding"/>
    <property type="evidence" value="ECO:0007669"/>
    <property type="project" value="UniProtKB-KW"/>
</dbReference>
<dbReference type="PANTHER" id="PTHR13989:SF33">
    <property type="entry name" value="CST COMPLEX SUBUNIT STN1"/>
    <property type="match status" value="1"/>
</dbReference>
<evidence type="ECO:0000256" key="5">
    <source>
        <dbReference type="ARBA" id="ARBA00022895"/>
    </source>
</evidence>
<keyword evidence="12" id="KW-1185">Reference proteome</keyword>
<proteinExistence type="predicted"/>
<evidence type="ECO:0000256" key="9">
    <source>
        <dbReference type="SAM" id="MobiDB-lite"/>
    </source>
</evidence>
<feature type="region of interest" description="Disordered" evidence="9">
    <location>
        <begin position="249"/>
        <end position="276"/>
    </location>
</feature>
<evidence type="ECO:0000256" key="8">
    <source>
        <dbReference type="ARBA" id="ARBA00030039"/>
    </source>
</evidence>
<feature type="region of interest" description="Disordered" evidence="9">
    <location>
        <begin position="311"/>
        <end position="333"/>
    </location>
</feature>
<protein>
    <recommendedName>
        <fullName evidence="3">CST complex subunit STN1</fullName>
    </recommendedName>
    <alternativeName>
        <fullName evidence="8">Suppressor of cdc thirteen homolog</fullName>
    </alternativeName>
</protein>
<name>A0A8H6TER4_MYCCL</name>
<dbReference type="EMBL" id="JACAZE010000005">
    <property type="protein sequence ID" value="KAF7317278.1"/>
    <property type="molecule type" value="Genomic_DNA"/>
</dbReference>
<dbReference type="PANTHER" id="PTHR13989">
    <property type="entry name" value="REPLICATION PROTEIN A-RELATED"/>
    <property type="match status" value="1"/>
</dbReference>
<dbReference type="SUPFAM" id="SSF50249">
    <property type="entry name" value="Nucleic acid-binding proteins"/>
    <property type="match status" value="1"/>
</dbReference>
<evidence type="ECO:0000256" key="6">
    <source>
        <dbReference type="ARBA" id="ARBA00023125"/>
    </source>
</evidence>
<comment type="caution">
    <text evidence="11">The sequence shown here is derived from an EMBL/GenBank/DDBJ whole genome shotgun (WGS) entry which is preliminary data.</text>
</comment>
<dbReference type="Gene3D" id="2.40.50.140">
    <property type="entry name" value="Nucleic acid-binding proteins"/>
    <property type="match status" value="1"/>
</dbReference>
<keyword evidence="4" id="KW-0158">Chromosome</keyword>
<feature type="domain" description="CST complex subunit Stn1 N-terminal" evidence="10">
    <location>
        <begin position="43"/>
        <end position="141"/>
    </location>
</feature>